<feature type="domain" description="HTH arsR-type" evidence="4">
    <location>
        <begin position="12"/>
        <end position="106"/>
    </location>
</feature>
<dbReference type="InterPro" id="IPR001845">
    <property type="entry name" value="HTH_ArsR_DNA-bd_dom"/>
</dbReference>
<dbReference type="PROSITE" id="PS50987">
    <property type="entry name" value="HTH_ARSR_2"/>
    <property type="match status" value="1"/>
</dbReference>
<dbReference type="PANTHER" id="PTHR43132:SF2">
    <property type="entry name" value="ARSENICAL RESISTANCE OPERON REPRESSOR ARSR-RELATED"/>
    <property type="match status" value="1"/>
</dbReference>
<evidence type="ECO:0000256" key="3">
    <source>
        <dbReference type="ARBA" id="ARBA00023163"/>
    </source>
</evidence>
<evidence type="ECO:0000256" key="2">
    <source>
        <dbReference type="ARBA" id="ARBA00023125"/>
    </source>
</evidence>
<organism evidence="5 6">
    <name type="scientific">Natronospira proteinivora</name>
    <dbReference type="NCBI Taxonomy" id="1807133"/>
    <lineage>
        <taxon>Bacteria</taxon>
        <taxon>Pseudomonadati</taxon>
        <taxon>Pseudomonadota</taxon>
        <taxon>Gammaproteobacteria</taxon>
        <taxon>Natronospirales</taxon>
        <taxon>Natronospiraceae</taxon>
        <taxon>Natronospira</taxon>
    </lineage>
</organism>
<dbReference type="Proteomes" id="UP001523550">
    <property type="component" value="Unassembled WGS sequence"/>
</dbReference>
<comment type="caution">
    <text evidence="5">The sequence shown here is derived from an EMBL/GenBank/DDBJ whole genome shotgun (WGS) entry which is preliminary data.</text>
</comment>
<dbReference type="CDD" id="cd00090">
    <property type="entry name" value="HTH_ARSR"/>
    <property type="match status" value="1"/>
</dbReference>
<dbReference type="InterPro" id="IPR036388">
    <property type="entry name" value="WH-like_DNA-bd_sf"/>
</dbReference>
<dbReference type="SMART" id="SM00418">
    <property type="entry name" value="HTH_ARSR"/>
    <property type="match status" value="1"/>
</dbReference>
<evidence type="ECO:0000256" key="1">
    <source>
        <dbReference type="ARBA" id="ARBA00023015"/>
    </source>
</evidence>
<dbReference type="PANTHER" id="PTHR43132">
    <property type="entry name" value="ARSENICAL RESISTANCE OPERON REPRESSOR ARSR-RELATED"/>
    <property type="match status" value="1"/>
</dbReference>
<dbReference type="SUPFAM" id="SSF46785">
    <property type="entry name" value="Winged helix' DNA-binding domain"/>
    <property type="match status" value="1"/>
</dbReference>
<evidence type="ECO:0000259" key="4">
    <source>
        <dbReference type="PROSITE" id="PS50987"/>
    </source>
</evidence>
<keyword evidence="3" id="KW-0804">Transcription</keyword>
<keyword evidence="6" id="KW-1185">Reference proteome</keyword>
<evidence type="ECO:0000313" key="6">
    <source>
        <dbReference type="Proteomes" id="UP001523550"/>
    </source>
</evidence>
<accession>A0ABT1G9S4</accession>
<name>A0ABT1G9S4_9GAMM</name>
<gene>
    <name evidence="5" type="ORF">J2T60_001008</name>
</gene>
<sequence length="106" mass="11957">MSSASHMPSPKEMSAHSEEAARILKVLANSHRLMVLCALVEGERSVSELNQEVPLSQSALSQHLARFRQEGLVETRRESQTIFYRIADPKVLELMGKLYELYCAPE</sequence>
<dbReference type="NCBIfam" id="NF033788">
    <property type="entry name" value="HTH_metalloreg"/>
    <property type="match status" value="1"/>
</dbReference>
<keyword evidence="2 5" id="KW-0238">DNA-binding</keyword>
<keyword evidence="1" id="KW-0805">Transcription regulation</keyword>
<dbReference type="PRINTS" id="PR00778">
    <property type="entry name" value="HTHARSR"/>
</dbReference>
<protein>
    <submittedName>
        <fullName evidence="5">DNA-binding transcriptional ArsR family regulator</fullName>
    </submittedName>
</protein>
<reference evidence="5 6" key="1">
    <citation type="submission" date="2022-03" db="EMBL/GenBank/DDBJ databases">
        <title>Genomic Encyclopedia of Type Strains, Phase III (KMG-III): the genomes of soil and plant-associated and newly described type strains.</title>
        <authorList>
            <person name="Whitman W."/>
        </authorList>
    </citation>
    <scope>NUCLEOTIDE SEQUENCE [LARGE SCALE GENOMIC DNA]</scope>
    <source>
        <strain evidence="5 6">BSker1</strain>
    </source>
</reference>
<dbReference type="InterPro" id="IPR036390">
    <property type="entry name" value="WH_DNA-bd_sf"/>
</dbReference>
<dbReference type="InterPro" id="IPR011991">
    <property type="entry name" value="ArsR-like_HTH"/>
</dbReference>
<dbReference type="InterPro" id="IPR051011">
    <property type="entry name" value="Metal_resp_trans_reg"/>
</dbReference>
<proteinExistence type="predicted"/>
<dbReference type="EMBL" id="JALJYF010000001">
    <property type="protein sequence ID" value="MCP1727043.1"/>
    <property type="molecule type" value="Genomic_DNA"/>
</dbReference>
<evidence type="ECO:0000313" key="5">
    <source>
        <dbReference type="EMBL" id="MCP1727043.1"/>
    </source>
</evidence>
<dbReference type="Gene3D" id="1.10.10.10">
    <property type="entry name" value="Winged helix-like DNA-binding domain superfamily/Winged helix DNA-binding domain"/>
    <property type="match status" value="1"/>
</dbReference>
<dbReference type="Pfam" id="PF01022">
    <property type="entry name" value="HTH_5"/>
    <property type="match status" value="1"/>
</dbReference>
<dbReference type="RefSeq" id="WP_253446293.1">
    <property type="nucleotide sequence ID" value="NZ_JALJYF010000001.1"/>
</dbReference>
<dbReference type="GO" id="GO:0003677">
    <property type="term" value="F:DNA binding"/>
    <property type="evidence" value="ECO:0007669"/>
    <property type="project" value="UniProtKB-KW"/>
</dbReference>